<dbReference type="InterPro" id="IPR000760">
    <property type="entry name" value="Inositol_monophosphatase-like"/>
</dbReference>
<dbReference type="InterPro" id="IPR050725">
    <property type="entry name" value="CysQ/Inositol_MonoPase"/>
</dbReference>
<keyword evidence="1" id="KW-0460">Magnesium</keyword>
<dbReference type="SUPFAM" id="SSF56655">
    <property type="entry name" value="Carbohydrate phosphatase"/>
    <property type="match status" value="1"/>
</dbReference>
<dbReference type="Gene3D" id="3.30.540.10">
    <property type="entry name" value="Fructose-1,6-Bisphosphatase, subunit A, domain 1"/>
    <property type="match status" value="1"/>
</dbReference>
<feature type="binding site" evidence="1">
    <location>
        <position position="69"/>
    </location>
    <ligand>
        <name>Mg(2+)</name>
        <dbReference type="ChEBI" id="CHEBI:18420"/>
        <label>1</label>
        <note>catalytic</note>
    </ligand>
</feature>
<dbReference type="Gene3D" id="3.40.190.80">
    <property type="match status" value="1"/>
</dbReference>
<feature type="binding site" evidence="1">
    <location>
        <position position="89"/>
    </location>
    <ligand>
        <name>Mg(2+)</name>
        <dbReference type="ChEBI" id="CHEBI:18420"/>
        <label>1</label>
        <note>catalytic</note>
    </ligand>
</feature>
<dbReference type="Pfam" id="PF00459">
    <property type="entry name" value="Inositol_P"/>
    <property type="match status" value="1"/>
</dbReference>
<feature type="binding site" evidence="1">
    <location>
        <position position="220"/>
    </location>
    <ligand>
        <name>Mg(2+)</name>
        <dbReference type="ChEBI" id="CHEBI:18420"/>
        <label>2</label>
    </ligand>
</feature>
<dbReference type="GO" id="GO:0046872">
    <property type="term" value="F:metal ion binding"/>
    <property type="evidence" value="ECO:0007669"/>
    <property type="project" value="UniProtKB-KW"/>
</dbReference>
<dbReference type="CDD" id="cd01637">
    <property type="entry name" value="IMPase_like"/>
    <property type="match status" value="1"/>
</dbReference>
<reference evidence="3" key="1">
    <citation type="submission" date="2023-07" db="EMBL/GenBank/DDBJ databases">
        <authorList>
            <person name="Luz R."/>
            <person name="Cordeiro R."/>
            <person name="Fonseca A."/>
            <person name="Goncalves V."/>
        </authorList>
    </citation>
    <scope>NUCLEOTIDE SEQUENCE [LARGE SCALE GENOMIC DNA]</scope>
    <source>
        <strain evidence="3">BACA0444</strain>
    </source>
</reference>
<dbReference type="RefSeq" id="WP_322876746.1">
    <property type="nucleotide sequence ID" value="NZ_JAVMIP010000001.1"/>
</dbReference>
<keyword evidence="1" id="KW-0479">Metal-binding</keyword>
<comment type="cofactor">
    <cofactor evidence="1">
        <name>Mg(2+)</name>
        <dbReference type="ChEBI" id="CHEBI:18420"/>
    </cofactor>
</comment>
<dbReference type="EMBL" id="JAVMIP010000001">
    <property type="protein sequence ID" value="MDS3859416.1"/>
    <property type="molecule type" value="Genomic_DNA"/>
</dbReference>
<sequence>MTPVSLAELTRINQALRDAGQLAQTLATQPFEIIEKGKHDFATSIDCQLDDILSQQFQAWFPADGIITEENPDSRIQFHQNYERLWLIDPLDGTDDLIRLQRNYSVMVGLWQEGAPRAGWVYDPAADQLFYGGPSWGLWQSNGNDPAFPLKPSPPPHPTPDQAPLMIGYKDFQAYGAAIQQAIPETQFHFLGSFGLKVLQVITGQVGLYLYLNKRVKLWDTTAPLALAQAAGLICCDLTGEPLRFSADSLEHETLTHDQTILVGWPNYIDCFRERLQLAIESV</sequence>
<protein>
    <submittedName>
        <fullName evidence="2">Inositol monophosphatase family protein</fullName>
    </submittedName>
</protein>
<accession>A0AAE4FR59</accession>
<proteinExistence type="predicted"/>
<name>A0AAE4FR59_9CYAN</name>
<dbReference type="PANTHER" id="PTHR43028:SF5">
    <property type="entry name" value="3'(2'),5'-BISPHOSPHATE NUCLEOTIDASE 1"/>
    <property type="match status" value="1"/>
</dbReference>
<organism evidence="2 3">
    <name type="scientific">Pseudocalidococcus azoricus BACA0444</name>
    <dbReference type="NCBI Taxonomy" id="2918990"/>
    <lineage>
        <taxon>Bacteria</taxon>
        <taxon>Bacillati</taxon>
        <taxon>Cyanobacteriota</taxon>
        <taxon>Cyanophyceae</taxon>
        <taxon>Acaryochloridales</taxon>
        <taxon>Thermosynechococcaceae</taxon>
        <taxon>Pseudocalidococcus</taxon>
        <taxon>Pseudocalidococcus azoricus</taxon>
    </lineage>
</organism>
<dbReference type="PANTHER" id="PTHR43028">
    <property type="entry name" value="3'(2'),5'-BISPHOSPHATE NUCLEOTIDASE 1"/>
    <property type="match status" value="1"/>
</dbReference>
<comment type="caution">
    <text evidence="2">The sequence shown here is derived from an EMBL/GenBank/DDBJ whole genome shotgun (WGS) entry which is preliminary data.</text>
</comment>
<dbReference type="Proteomes" id="UP001268256">
    <property type="component" value="Unassembled WGS sequence"/>
</dbReference>
<dbReference type="AlphaFoldDB" id="A0AAE4FR59"/>
<feature type="binding site" evidence="1">
    <location>
        <position position="91"/>
    </location>
    <ligand>
        <name>Mg(2+)</name>
        <dbReference type="ChEBI" id="CHEBI:18420"/>
        <label>1</label>
        <note>catalytic</note>
    </ligand>
</feature>
<feature type="binding site" evidence="1">
    <location>
        <position position="92"/>
    </location>
    <ligand>
        <name>Mg(2+)</name>
        <dbReference type="ChEBI" id="CHEBI:18420"/>
        <label>1</label>
        <note>catalytic</note>
    </ligand>
</feature>
<gene>
    <name evidence="2" type="ORF">RIF25_01215</name>
</gene>
<evidence type="ECO:0000313" key="3">
    <source>
        <dbReference type="Proteomes" id="UP001268256"/>
    </source>
</evidence>
<keyword evidence="3" id="KW-1185">Reference proteome</keyword>
<evidence type="ECO:0000256" key="1">
    <source>
        <dbReference type="PIRSR" id="PIRSR600760-2"/>
    </source>
</evidence>
<evidence type="ECO:0000313" key="2">
    <source>
        <dbReference type="EMBL" id="MDS3859416.1"/>
    </source>
</evidence>